<accession>A0A5N4DRC2</accession>
<organism evidence="1 2">
    <name type="scientific">Camelus dromedarius</name>
    <name type="common">Dromedary</name>
    <name type="synonym">Arabian camel</name>
    <dbReference type="NCBI Taxonomy" id="9838"/>
    <lineage>
        <taxon>Eukaryota</taxon>
        <taxon>Metazoa</taxon>
        <taxon>Chordata</taxon>
        <taxon>Craniata</taxon>
        <taxon>Vertebrata</taxon>
        <taxon>Euteleostomi</taxon>
        <taxon>Mammalia</taxon>
        <taxon>Eutheria</taxon>
        <taxon>Laurasiatheria</taxon>
        <taxon>Artiodactyla</taxon>
        <taxon>Tylopoda</taxon>
        <taxon>Camelidae</taxon>
        <taxon>Camelus</taxon>
    </lineage>
</organism>
<name>A0A5N4DRC2_CAMDR</name>
<dbReference type="Proteomes" id="UP000299084">
    <property type="component" value="Unassembled WGS sequence"/>
</dbReference>
<reference evidence="1 2" key="1">
    <citation type="journal article" date="2019" name="Mol. Ecol. Resour.">
        <title>Improving Illumina assemblies with Hi-C and long reads: an example with the North African dromedary.</title>
        <authorList>
            <person name="Elbers J.P."/>
            <person name="Rogers M.F."/>
            <person name="Perelman P.L."/>
            <person name="Proskuryakova A.A."/>
            <person name="Serdyukova N.A."/>
            <person name="Johnson W.E."/>
            <person name="Horin P."/>
            <person name="Corander J."/>
            <person name="Murphy D."/>
            <person name="Burger P.A."/>
        </authorList>
    </citation>
    <scope>NUCLEOTIDE SEQUENCE [LARGE SCALE GENOMIC DNA]</scope>
    <source>
        <strain evidence="1">Drom800</strain>
        <tissue evidence="1">Blood</tissue>
    </source>
</reference>
<dbReference type="AlphaFoldDB" id="A0A5N4DRC2"/>
<sequence length="72" mass="7770">MEKTGSRTSLRFCPGEVVSSAQGLPRGFRACVGRARGLSLVLRDRNCLRGTIGGRGGEWGRGLGEGYVQFRL</sequence>
<proteinExistence type="predicted"/>
<keyword evidence="2" id="KW-1185">Reference proteome</keyword>
<gene>
    <name evidence="1" type="ORF">Cadr_000012194</name>
</gene>
<protein>
    <submittedName>
        <fullName evidence="1">Uncharacterized protein</fullName>
    </submittedName>
</protein>
<evidence type="ECO:0000313" key="1">
    <source>
        <dbReference type="EMBL" id="KAB1273645.1"/>
    </source>
</evidence>
<evidence type="ECO:0000313" key="2">
    <source>
        <dbReference type="Proteomes" id="UP000299084"/>
    </source>
</evidence>
<comment type="caution">
    <text evidence="1">The sequence shown here is derived from an EMBL/GenBank/DDBJ whole genome shotgun (WGS) entry which is preliminary data.</text>
</comment>
<dbReference type="EMBL" id="JWIN03000009">
    <property type="protein sequence ID" value="KAB1273645.1"/>
    <property type="molecule type" value="Genomic_DNA"/>
</dbReference>